<dbReference type="RefSeq" id="WP_284917089.1">
    <property type="nucleotide sequence ID" value="NZ_CP126980.1"/>
</dbReference>
<evidence type="ECO:0000313" key="4">
    <source>
        <dbReference type="Proteomes" id="UP001240150"/>
    </source>
</evidence>
<dbReference type="InterPro" id="IPR057369">
    <property type="entry name" value="VG15"/>
</dbReference>
<proteinExistence type="predicted"/>
<feature type="coiled-coil region" evidence="1">
    <location>
        <begin position="146"/>
        <end position="173"/>
    </location>
</feature>
<reference evidence="3 4" key="1">
    <citation type="submission" date="2023-06" db="EMBL/GenBank/DDBJ databases">
        <authorList>
            <person name="Yushchuk O."/>
            <person name="Binda E."/>
            <person name="Ruckert-Reed C."/>
            <person name="Fedorenko V."/>
            <person name="Kalinowski J."/>
            <person name="Marinelli F."/>
        </authorList>
    </citation>
    <scope>NUCLEOTIDE SEQUENCE [LARGE SCALE GENOMIC DNA]</scope>
    <source>
        <strain evidence="3 4">NRRL 3884</strain>
    </source>
</reference>
<organism evidence="3 4">
    <name type="scientific">Actinoplanes oblitus</name>
    <dbReference type="NCBI Taxonomy" id="3040509"/>
    <lineage>
        <taxon>Bacteria</taxon>
        <taxon>Bacillati</taxon>
        <taxon>Actinomycetota</taxon>
        <taxon>Actinomycetes</taxon>
        <taxon>Micromonosporales</taxon>
        <taxon>Micromonosporaceae</taxon>
        <taxon>Actinoplanes</taxon>
    </lineage>
</organism>
<dbReference type="Pfam" id="PF25310">
    <property type="entry name" value="VG15"/>
    <property type="match status" value="1"/>
</dbReference>
<dbReference type="Proteomes" id="UP001240150">
    <property type="component" value="Chromosome"/>
</dbReference>
<feature type="compositionally biased region" description="Low complexity" evidence="2">
    <location>
        <begin position="113"/>
        <end position="137"/>
    </location>
</feature>
<accession>A0ABY8WEF0</accession>
<protein>
    <recommendedName>
        <fullName evidence="5">Capsid maturation protease</fullName>
    </recommendedName>
</protein>
<gene>
    <name evidence="3" type="ORF">ACTOB_007907</name>
</gene>
<feature type="region of interest" description="Disordered" evidence="2">
    <location>
        <begin position="113"/>
        <end position="144"/>
    </location>
</feature>
<evidence type="ECO:0000256" key="1">
    <source>
        <dbReference type="SAM" id="Coils"/>
    </source>
</evidence>
<evidence type="ECO:0000256" key="2">
    <source>
        <dbReference type="SAM" id="MobiDB-lite"/>
    </source>
</evidence>
<evidence type="ECO:0008006" key="5">
    <source>
        <dbReference type="Google" id="ProtNLM"/>
    </source>
</evidence>
<sequence>MTSPVRAAEADQASTAFHLALTQLGVATIGDALTLWAGVPPTRTAALSAAWLRRAIHLVMTRRARGRDLAMAYYRLVRALRTGTTVADPRRPDPPYVTLGMLRNEFAALTGPAPAAPAPAADDAAPRTAADVPALDGGRAGDDDDDRILVEQLDALDRDLERLEQAAEKEARIALEELGPRNLDRKLADIDTSQPAELVDDLRDDAHRRAGTRQAATAERLVMNGARSTMWSAAERDRRAIGYIRLSRTGTPCGWCAMLISRGPVYRSQRSAEYADGDRYHDNCHCYAEPVFDRGQYASSRLYALNREYQELWPKVTKGLSGKAALRAWRRFIRQQQADAREALPARTAQEAQAP</sequence>
<keyword evidence="4" id="KW-1185">Reference proteome</keyword>
<evidence type="ECO:0000313" key="3">
    <source>
        <dbReference type="EMBL" id="WIM95777.1"/>
    </source>
</evidence>
<name>A0ABY8WEF0_9ACTN</name>
<dbReference type="EMBL" id="CP126980">
    <property type="protein sequence ID" value="WIM95777.1"/>
    <property type="molecule type" value="Genomic_DNA"/>
</dbReference>
<keyword evidence="1" id="KW-0175">Coiled coil</keyword>